<evidence type="ECO:0000313" key="3">
    <source>
        <dbReference type="Proteomes" id="UP000030671"/>
    </source>
</evidence>
<accession>W4K0K6</accession>
<keyword evidence="3" id="KW-1185">Reference proteome</keyword>
<name>W4K0K6_HETIT</name>
<dbReference type="GeneID" id="20668414"/>
<gene>
    <name evidence="2" type="ORF">HETIRDRAFT_172912</name>
</gene>
<reference evidence="2 3" key="1">
    <citation type="journal article" date="2012" name="New Phytol.">
        <title>Insight into trade-off between wood decay and parasitism from the genome of a fungal forest pathogen.</title>
        <authorList>
            <person name="Olson A."/>
            <person name="Aerts A."/>
            <person name="Asiegbu F."/>
            <person name="Belbahri L."/>
            <person name="Bouzid O."/>
            <person name="Broberg A."/>
            <person name="Canback B."/>
            <person name="Coutinho P.M."/>
            <person name="Cullen D."/>
            <person name="Dalman K."/>
            <person name="Deflorio G."/>
            <person name="van Diepen L.T."/>
            <person name="Dunand C."/>
            <person name="Duplessis S."/>
            <person name="Durling M."/>
            <person name="Gonthier P."/>
            <person name="Grimwood J."/>
            <person name="Fossdal C.G."/>
            <person name="Hansson D."/>
            <person name="Henrissat B."/>
            <person name="Hietala A."/>
            <person name="Himmelstrand K."/>
            <person name="Hoffmeister D."/>
            <person name="Hogberg N."/>
            <person name="James T.Y."/>
            <person name="Karlsson M."/>
            <person name="Kohler A."/>
            <person name="Kues U."/>
            <person name="Lee Y.H."/>
            <person name="Lin Y.C."/>
            <person name="Lind M."/>
            <person name="Lindquist E."/>
            <person name="Lombard V."/>
            <person name="Lucas S."/>
            <person name="Lunden K."/>
            <person name="Morin E."/>
            <person name="Murat C."/>
            <person name="Park J."/>
            <person name="Raffaello T."/>
            <person name="Rouze P."/>
            <person name="Salamov A."/>
            <person name="Schmutz J."/>
            <person name="Solheim H."/>
            <person name="Stahlberg J."/>
            <person name="Velez H."/>
            <person name="de Vries R.P."/>
            <person name="Wiebenga A."/>
            <person name="Woodward S."/>
            <person name="Yakovlev I."/>
            <person name="Garbelotto M."/>
            <person name="Martin F."/>
            <person name="Grigoriev I.V."/>
            <person name="Stenlid J."/>
        </authorList>
    </citation>
    <scope>NUCLEOTIDE SEQUENCE [LARGE SCALE GENOMIC DNA]</scope>
    <source>
        <strain evidence="2 3">TC 32-1</strain>
    </source>
</reference>
<feature type="region of interest" description="Disordered" evidence="1">
    <location>
        <begin position="1"/>
        <end position="25"/>
    </location>
</feature>
<dbReference type="AlphaFoldDB" id="W4K0K6"/>
<dbReference type="RefSeq" id="XP_009549586.1">
    <property type="nucleotide sequence ID" value="XM_009551291.1"/>
</dbReference>
<dbReference type="EMBL" id="KI925461">
    <property type="protein sequence ID" value="ETW79348.1"/>
    <property type="molecule type" value="Genomic_DNA"/>
</dbReference>
<dbReference type="HOGENOM" id="CLU_2688122_0_0_1"/>
<dbReference type="Proteomes" id="UP000030671">
    <property type="component" value="Unassembled WGS sequence"/>
</dbReference>
<proteinExistence type="predicted"/>
<dbReference type="InParanoid" id="W4K0K6"/>
<evidence type="ECO:0000256" key="1">
    <source>
        <dbReference type="SAM" id="MobiDB-lite"/>
    </source>
</evidence>
<evidence type="ECO:0000313" key="2">
    <source>
        <dbReference type="EMBL" id="ETW79348.1"/>
    </source>
</evidence>
<sequence length="74" mass="7959">MSYAVASSSASVWLSSPVGGSRRSHPQNAIMASLVQYQSLPSLSSLLPTVSQRLADKRYASTRCTRRQISAKSS</sequence>
<feature type="compositionally biased region" description="Low complexity" evidence="1">
    <location>
        <begin position="1"/>
        <end position="18"/>
    </location>
</feature>
<protein>
    <submittedName>
        <fullName evidence="2">Uncharacterized protein</fullName>
    </submittedName>
</protein>
<dbReference type="KEGG" id="hir:HETIRDRAFT_172912"/>
<organism evidence="2 3">
    <name type="scientific">Heterobasidion irregulare (strain TC 32-1)</name>
    <dbReference type="NCBI Taxonomy" id="747525"/>
    <lineage>
        <taxon>Eukaryota</taxon>
        <taxon>Fungi</taxon>
        <taxon>Dikarya</taxon>
        <taxon>Basidiomycota</taxon>
        <taxon>Agaricomycotina</taxon>
        <taxon>Agaricomycetes</taxon>
        <taxon>Russulales</taxon>
        <taxon>Bondarzewiaceae</taxon>
        <taxon>Heterobasidion</taxon>
        <taxon>Heterobasidion annosum species complex</taxon>
    </lineage>
</organism>